<sequence length="684" mass="78046">MANVELKKYKFIRGLLSRIQIRVNTAYTPTFNDVLDARVKAEADCKRLDEDGRNKMAKQENELAMSGALKPGGRFRLIKKSRGSLLKITGRNTFPQEHRVMNFPNRKVEGDKSGNLTDKKPKVNARMRAMTDVEAEVSGDVVTGTLLINSVPAYVLFDCGTSHSFVAKKFAKYLCIFPEWMDHPYRVAAPKNRILVSHTRYPNCSVELEDKRLRVDLVQINMSDFDVIIGMDRLTRYFAQIDCKKKRTYRAIRKGCEVYLAYVVDMEKEETPLEKIPVVKDFPDVFPEDLLSLSSDREIEFEINIIRKANPISKAPYRMAPAELKEFKEQLQELLDKKFIRFSVSPWGAPVLFVKKKYGSLRLCINYKELNRITIKNKYLLLRIDDLFDQLKGVKIFSKINLRSGYHQLKIKVNDIQKSAFHTRYGHYKFLIMSFGLTNAPAAFMDFDESGCVLMQNGRVIAYASRQLKPYKQNYPTHDLELAAVVFALKIWRHYLYDVQCEIFTDHKSLNYHSGKASKVADALSTRSKVLKEFMAKDQMKNFEVEMVDSTAQMLTALVVAPTLIDRIKETQYSDDGFATVKEKLIVEPFDGFKLKDDGSLWNDGKTCTDDGLRLANETGKPTVMVVEDDNGSKGNTAATMTTMASISSEWHSSSGGQLCKLQMLKIGMSGSDLEQLSMVEQRQ</sequence>
<reference evidence="11" key="1">
    <citation type="submission" date="2025-08" db="UniProtKB">
        <authorList>
            <consortium name="RefSeq"/>
        </authorList>
    </citation>
    <scope>IDENTIFICATION</scope>
    <source>
        <tissue evidence="11">Leaves</tissue>
    </source>
</reference>
<keyword evidence="6" id="KW-0378">Hydrolase</keyword>
<protein>
    <recommendedName>
        <fullName evidence="1">RNA-directed DNA polymerase</fullName>
        <ecNumber evidence="1">2.7.7.49</ecNumber>
    </recommendedName>
</protein>
<dbReference type="PANTHER" id="PTHR15503:SF45">
    <property type="entry name" value="RNA-DIRECTED DNA POLYMERASE HOMOLOG"/>
    <property type="match status" value="1"/>
</dbReference>
<dbReference type="Gene3D" id="3.10.10.10">
    <property type="entry name" value="HIV Type 1 Reverse Transcriptase, subunit A, domain 1"/>
    <property type="match status" value="1"/>
</dbReference>
<gene>
    <name evidence="11" type="primary">LOC140013457</name>
</gene>
<keyword evidence="5" id="KW-0255">Endonuclease</keyword>
<evidence type="ECO:0000256" key="2">
    <source>
        <dbReference type="ARBA" id="ARBA00022679"/>
    </source>
</evidence>
<organism evidence="10 11">
    <name type="scientific">Coffea arabica</name>
    <name type="common">Arabian coffee</name>
    <dbReference type="NCBI Taxonomy" id="13443"/>
    <lineage>
        <taxon>Eukaryota</taxon>
        <taxon>Viridiplantae</taxon>
        <taxon>Streptophyta</taxon>
        <taxon>Embryophyta</taxon>
        <taxon>Tracheophyta</taxon>
        <taxon>Spermatophyta</taxon>
        <taxon>Magnoliopsida</taxon>
        <taxon>eudicotyledons</taxon>
        <taxon>Gunneridae</taxon>
        <taxon>Pentapetalae</taxon>
        <taxon>asterids</taxon>
        <taxon>lamiids</taxon>
        <taxon>Gentianales</taxon>
        <taxon>Rubiaceae</taxon>
        <taxon>Ixoroideae</taxon>
        <taxon>Gardenieae complex</taxon>
        <taxon>Bertiereae - Coffeeae clade</taxon>
        <taxon>Coffeeae</taxon>
        <taxon>Coffea</taxon>
    </lineage>
</organism>
<dbReference type="SUPFAM" id="SSF50630">
    <property type="entry name" value="Acid proteases"/>
    <property type="match status" value="1"/>
</dbReference>
<name>A0ABM4VH35_COFAR</name>
<dbReference type="EC" id="2.7.7.49" evidence="1"/>
<proteinExistence type="predicted"/>
<feature type="domain" description="Reverse transcriptase RNase H-like" evidence="9">
    <location>
        <begin position="450"/>
        <end position="532"/>
    </location>
</feature>
<evidence type="ECO:0000256" key="3">
    <source>
        <dbReference type="ARBA" id="ARBA00022695"/>
    </source>
</evidence>
<dbReference type="RefSeq" id="XP_071918843.1">
    <property type="nucleotide sequence ID" value="XM_072062742.1"/>
</dbReference>
<dbReference type="InterPro" id="IPR043502">
    <property type="entry name" value="DNA/RNA_pol_sf"/>
</dbReference>
<evidence type="ECO:0000256" key="5">
    <source>
        <dbReference type="ARBA" id="ARBA00022759"/>
    </source>
</evidence>
<dbReference type="PANTHER" id="PTHR15503">
    <property type="entry name" value="LDOC1 RELATED"/>
    <property type="match status" value="1"/>
</dbReference>
<evidence type="ECO:0000256" key="1">
    <source>
        <dbReference type="ARBA" id="ARBA00012493"/>
    </source>
</evidence>
<dbReference type="Gene3D" id="2.40.70.10">
    <property type="entry name" value="Acid Proteases"/>
    <property type="match status" value="1"/>
</dbReference>
<keyword evidence="2" id="KW-0808">Transferase</keyword>
<evidence type="ECO:0000256" key="7">
    <source>
        <dbReference type="ARBA" id="ARBA00022918"/>
    </source>
</evidence>
<dbReference type="Pfam" id="PF08284">
    <property type="entry name" value="RVP_2"/>
    <property type="match status" value="1"/>
</dbReference>
<evidence type="ECO:0000256" key="6">
    <source>
        <dbReference type="ARBA" id="ARBA00022801"/>
    </source>
</evidence>
<dbReference type="Pfam" id="PF00078">
    <property type="entry name" value="RVT_1"/>
    <property type="match status" value="1"/>
</dbReference>
<dbReference type="GeneID" id="140013457"/>
<evidence type="ECO:0000313" key="10">
    <source>
        <dbReference type="Proteomes" id="UP001652660"/>
    </source>
</evidence>
<keyword evidence="10" id="KW-1185">Reference proteome</keyword>
<keyword evidence="3" id="KW-0548">Nucleotidyltransferase</keyword>
<evidence type="ECO:0000259" key="8">
    <source>
        <dbReference type="Pfam" id="PF00078"/>
    </source>
</evidence>
<dbReference type="CDD" id="cd09274">
    <property type="entry name" value="RNase_HI_RT_Ty3"/>
    <property type="match status" value="1"/>
</dbReference>
<dbReference type="Proteomes" id="UP001652660">
    <property type="component" value="Chromosome 8c"/>
</dbReference>
<dbReference type="InterPro" id="IPR000477">
    <property type="entry name" value="RT_dom"/>
</dbReference>
<dbReference type="InterPro" id="IPR032567">
    <property type="entry name" value="RTL1-rel"/>
</dbReference>
<dbReference type="InterPro" id="IPR041373">
    <property type="entry name" value="RT_RNaseH"/>
</dbReference>
<dbReference type="Pfam" id="PF17917">
    <property type="entry name" value="RT_RNaseH"/>
    <property type="match status" value="1"/>
</dbReference>
<evidence type="ECO:0000313" key="11">
    <source>
        <dbReference type="RefSeq" id="XP_071918843.1"/>
    </source>
</evidence>
<dbReference type="InterPro" id="IPR043128">
    <property type="entry name" value="Rev_trsase/Diguanyl_cyclase"/>
</dbReference>
<dbReference type="Gene3D" id="3.30.70.270">
    <property type="match status" value="1"/>
</dbReference>
<dbReference type="InterPro" id="IPR021109">
    <property type="entry name" value="Peptidase_aspartic_dom_sf"/>
</dbReference>
<feature type="domain" description="Reverse transcriptase" evidence="8">
    <location>
        <begin position="354"/>
        <end position="445"/>
    </location>
</feature>
<keyword evidence="4" id="KW-0540">Nuclease</keyword>
<dbReference type="SUPFAM" id="SSF56672">
    <property type="entry name" value="DNA/RNA polymerases"/>
    <property type="match status" value="1"/>
</dbReference>
<dbReference type="CDD" id="cd01647">
    <property type="entry name" value="RT_LTR"/>
    <property type="match status" value="1"/>
</dbReference>
<evidence type="ECO:0000256" key="4">
    <source>
        <dbReference type="ARBA" id="ARBA00022722"/>
    </source>
</evidence>
<evidence type="ECO:0000259" key="9">
    <source>
        <dbReference type="Pfam" id="PF17917"/>
    </source>
</evidence>
<accession>A0ABM4VH35</accession>
<keyword evidence="7" id="KW-0695">RNA-directed DNA polymerase</keyword>
<dbReference type="CDD" id="cd00303">
    <property type="entry name" value="retropepsin_like"/>
    <property type="match status" value="1"/>
</dbReference>